<protein>
    <submittedName>
        <fullName evidence="2">Glyoxalase-like domain protein</fullName>
    </submittedName>
</protein>
<dbReference type="PROSITE" id="PS51819">
    <property type="entry name" value="VOC"/>
    <property type="match status" value="1"/>
</dbReference>
<proteinExistence type="predicted"/>
<dbReference type="SUPFAM" id="SSF54593">
    <property type="entry name" value="Glyoxalase/Bleomycin resistance protein/Dihydroxybiphenyl dioxygenase"/>
    <property type="match status" value="1"/>
</dbReference>
<dbReference type="AlphaFoldDB" id="A0A0B0EFW8"/>
<dbReference type="InterPro" id="IPR004360">
    <property type="entry name" value="Glyas_Fos-R_dOase_dom"/>
</dbReference>
<dbReference type="Proteomes" id="UP000030652">
    <property type="component" value="Unassembled WGS sequence"/>
</dbReference>
<dbReference type="Gene3D" id="3.10.180.10">
    <property type="entry name" value="2,3-Dihydroxybiphenyl 1,2-Dioxygenase, domain 1"/>
    <property type="match status" value="1"/>
</dbReference>
<reference evidence="2 3" key="1">
    <citation type="submission" date="2014-10" db="EMBL/GenBank/DDBJ databases">
        <title>Draft genome of anammox bacterium scalindua brodae, obtained using differential coverage binning of sequence data from two enrichment reactors.</title>
        <authorList>
            <person name="Speth D.R."/>
            <person name="Russ L."/>
            <person name="Kartal B."/>
            <person name="Op den Camp H.J."/>
            <person name="Dutilh B.E."/>
            <person name="Jetten M.S."/>
        </authorList>
    </citation>
    <scope>NUCLEOTIDE SEQUENCE [LARGE SCALE GENOMIC DNA]</scope>
    <source>
        <strain evidence="2">RU1</strain>
    </source>
</reference>
<dbReference type="Pfam" id="PF00903">
    <property type="entry name" value="Glyoxalase"/>
    <property type="match status" value="1"/>
</dbReference>
<evidence type="ECO:0000313" key="3">
    <source>
        <dbReference type="Proteomes" id="UP000030652"/>
    </source>
</evidence>
<dbReference type="InterPro" id="IPR037523">
    <property type="entry name" value="VOC_core"/>
</dbReference>
<sequence>MTNTFSLKTANTILYCKKWQETVDFYKHHLKLPITHDSDWFIEFKLTETAHISIADEQRASVKSCGGAGITLALQVEDIAGTWQYLCDSGLEIDPVREHPWGADVFYFFDPEGHRIEVWSPK</sequence>
<comment type="caution">
    <text evidence="2">The sequence shown here is derived from an EMBL/GenBank/DDBJ whole genome shotgun (WGS) entry which is preliminary data.</text>
</comment>
<evidence type="ECO:0000259" key="1">
    <source>
        <dbReference type="PROSITE" id="PS51819"/>
    </source>
</evidence>
<gene>
    <name evidence="2" type="ORF">SCABRO_02249</name>
</gene>
<accession>A0A0B0EFW8</accession>
<organism evidence="2 3">
    <name type="scientific">Candidatus Scalindua brodae</name>
    <dbReference type="NCBI Taxonomy" id="237368"/>
    <lineage>
        <taxon>Bacteria</taxon>
        <taxon>Pseudomonadati</taxon>
        <taxon>Planctomycetota</taxon>
        <taxon>Candidatus Brocadiia</taxon>
        <taxon>Candidatus Brocadiales</taxon>
        <taxon>Candidatus Scalinduaceae</taxon>
        <taxon>Candidatus Scalindua</taxon>
    </lineage>
</organism>
<dbReference type="InterPro" id="IPR029068">
    <property type="entry name" value="Glyas_Bleomycin-R_OHBP_Dase"/>
</dbReference>
<evidence type="ECO:0000313" key="2">
    <source>
        <dbReference type="EMBL" id="KHE91987.1"/>
    </source>
</evidence>
<feature type="domain" description="VOC" evidence="1">
    <location>
        <begin position="8"/>
        <end position="121"/>
    </location>
</feature>
<dbReference type="eggNOG" id="COG0346">
    <property type="taxonomic scope" value="Bacteria"/>
</dbReference>
<name>A0A0B0EFW8_9BACT</name>
<dbReference type="EMBL" id="JRYO01000158">
    <property type="protein sequence ID" value="KHE91987.1"/>
    <property type="molecule type" value="Genomic_DNA"/>
</dbReference>